<dbReference type="AlphaFoldDB" id="A0A5J4PT55"/>
<comment type="caution">
    <text evidence="2">The sequence shown here is derived from an EMBL/GenBank/DDBJ whole genome shotgun (WGS) entry which is preliminary data.</text>
</comment>
<dbReference type="PROSITE" id="PS51257">
    <property type="entry name" value="PROKAR_LIPOPROTEIN"/>
    <property type="match status" value="1"/>
</dbReference>
<accession>A0A5J4PT55</accession>
<dbReference type="Pfam" id="PF16361">
    <property type="entry name" value="Peptidase_S8_N"/>
    <property type="match status" value="1"/>
</dbReference>
<dbReference type="InterPro" id="IPR032304">
    <property type="entry name" value="Peptidase_S8_N"/>
</dbReference>
<protein>
    <recommendedName>
        <fullName evidence="1">Subtilase N-terminal domain-containing protein</fullName>
    </recommendedName>
</protein>
<feature type="domain" description="Subtilase N-terminal" evidence="1">
    <location>
        <begin position="73"/>
        <end position="143"/>
    </location>
</feature>
<organism evidence="2">
    <name type="scientific">termite gut metagenome</name>
    <dbReference type="NCBI Taxonomy" id="433724"/>
    <lineage>
        <taxon>unclassified sequences</taxon>
        <taxon>metagenomes</taxon>
        <taxon>organismal metagenomes</taxon>
    </lineage>
</organism>
<evidence type="ECO:0000313" key="2">
    <source>
        <dbReference type="EMBL" id="KAA6312625.1"/>
    </source>
</evidence>
<feature type="non-terminal residue" evidence="2">
    <location>
        <position position="148"/>
    </location>
</feature>
<reference evidence="2" key="1">
    <citation type="submission" date="2019-03" db="EMBL/GenBank/DDBJ databases">
        <title>Single cell metagenomics reveals metabolic interactions within the superorganism composed of flagellate Streblomastix strix and complex community of Bacteroidetes bacteria on its surface.</title>
        <authorList>
            <person name="Treitli S.C."/>
            <person name="Kolisko M."/>
            <person name="Husnik F."/>
            <person name="Keeling P."/>
            <person name="Hampl V."/>
        </authorList>
    </citation>
    <scope>NUCLEOTIDE SEQUENCE</scope>
    <source>
        <strain evidence="2">STM</strain>
    </source>
</reference>
<name>A0A5J4PT55_9ZZZZ</name>
<gene>
    <name evidence="2" type="ORF">EZS27_036477</name>
</gene>
<proteinExistence type="predicted"/>
<evidence type="ECO:0000259" key="1">
    <source>
        <dbReference type="Pfam" id="PF16361"/>
    </source>
</evidence>
<dbReference type="EMBL" id="SNRY01006424">
    <property type="protein sequence ID" value="KAA6312625.1"/>
    <property type="molecule type" value="Genomic_DNA"/>
</dbReference>
<sequence>MKRNNQSIYYLLLLLFVISCQDDYPEYEKEEDTTTANPTLPSEEYLEGWIRVKFHREAGDNIQLVTTPGGDTRTEISQVDELMTRLGATKIERVFAEGGKFRERRREAGLHLWYDIYTGDAQNHAGTRAMETLEDSPLVDMAELIPVY</sequence>